<sequence>MSTSSCSLLSGISSYDQAYKLDSSYSATSPPPRSLKRYFSPRPRRGNQRPLTPASASCHTYCSAAVGSISLVKRAEPQAPKPVTASEIASVVEEAIEDCASVETKYESAIESCSPVEDELPAVAGRGVRWGEETRHQYYREPVPDKRGIPIPGIPEKEPLMHSIPFAGQVHNRKDNITDYCARGVSGWSTFAQYRMDQAEAQIPQPSGVKIGWHRLSSVKRKDVKIVRDDDEFSAGCNVREINVARWNQQHNSKPMRNGPGMP</sequence>
<name>A0A1Y1ZU09_9PLEO</name>
<evidence type="ECO:0000256" key="1">
    <source>
        <dbReference type="SAM" id="MobiDB-lite"/>
    </source>
</evidence>
<proteinExistence type="predicted"/>
<dbReference type="Proteomes" id="UP000193144">
    <property type="component" value="Unassembled WGS sequence"/>
</dbReference>
<accession>A0A1Y1ZU09</accession>
<organism evidence="2 3">
    <name type="scientific">Clohesyomyces aquaticus</name>
    <dbReference type="NCBI Taxonomy" id="1231657"/>
    <lineage>
        <taxon>Eukaryota</taxon>
        <taxon>Fungi</taxon>
        <taxon>Dikarya</taxon>
        <taxon>Ascomycota</taxon>
        <taxon>Pezizomycotina</taxon>
        <taxon>Dothideomycetes</taxon>
        <taxon>Pleosporomycetidae</taxon>
        <taxon>Pleosporales</taxon>
        <taxon>Lindgomycetaceae</taxon>
        <taxon>Clohesyomyces</taxon>
    </lineage>
</organism>
<gene>
    <name evidence="2" type="ORF">BCR34DRAFT_256792</name>
</gene>
<feature type="region of interest" description="Disordered" evidence="1">
    <location>
        <begin position="23"/>
        <end position="55"/>
    </location>
</feature>
<reference evidence="2 3" key="1">
    <citation type="submission" date="2016-07" db="EMBL/GenBank/DDBJ databases">
        <title>Pervasive Adenine N6-methylation of Active Genes in Fungi.</title>
        <authorList>
            <consortium name="DOE Joint Genome Institute"/>
            <person name="Mondo S.J."/>
            <person name="Dannebaum R.O."/>
            <person name="Kuo R.C."/>
            <person name="Labutti K."/>
            <person name="Haridas S."/>
            <person name="Kuo A."/>
            <person name="Salamov A."/>
            <person name="Ahrendt S.R."/>
            <person name="Lipzen A."/>
            <person name="Sullivan W."/>
            <person name="Andreopoulos W.B."/>
            <person name="Clum A."/>
            <person name="Lindquist E."/>
            <person name="Daum C."/>
            <person name="Ramamoorthy G.K."/>
            <person name="Gryganskyi A."/>
            <person name="Culley D."/>
            <person name="Magnuson J.K."/>
            <person name="James T.Y."/>
            <person name="O'Malley M.A."/>
            <person name="Stajich J.E."/>
            <person name="Spatafora J.W."/>
            <person name="Visel A."/>
            <person name="Grigoriev I.V."/>
        </authorList>
    </citation>
    <scope>NUCLEOTIDE SEQUENCE [LARGE SCALE GENOMIC DNA]</scope>
    <source>
        <strain evidence="2 3">CBS 115471</strain>
    </source>
</reference>
<evidence type="ECO:0000313" key="3">
    <source>
        <dbReference type="Proteomes" id="UP000193144"/>
    </source>
</evidence>
<keyword evidence="3" id="KW-1185">Reference proteome</keyword>
<evidence type="ECO:0000313" key="2">
    <source>
        <dbReference type="EMBL" id="ORY13739.1"/>
    </source>
</evidence>
<dbReference type="EMBL" id="MCFA01000039">
    <property type="protein sequence ID" value="ORY13739.1"/>
    <property type="molecule type" value="Genomic_DNA"/>
</dbReference>
<protein>
    <submittedName>
        <fullName evidence="2">Uncharacterized protein</fullName>
    </submittedName>
</protein>
<dbReference type="AlphaFoldDB" id="A0A1Y1ZU09"/>
<comment type="caution">
    <text evidence="2">The sequence shown here is derived from an EMBL/GenBank/DDBJ whole genome shotgun (WGS) entry which is preliminary data.</text>
</comment>